<dbReference type="SMART" id="SM00267">
    <property type="entry name" value="GGDEF"/>
    <property type="match status" value="1"/>
</dbReference>
<dbReference type="FunFam" id="3.30.70.270:FF:000001">
    <property type="entry name" value="Diguanylate cyclase domain protein"/>
    <property type="match status" value="1"/>
</dbReference>
<dbReference type="GO" id="GO:0005886">
    <property type="term" value="C:plasma membrane"/>
    <property type="evidence" value="ECO:0007669"/>
    <property type="project" value="TreeGrafter"/>
</dbReference>
<dbReference type="InterPro" id="IPR000160">
    <property type="entry name" value="GGDEF_dom"/>
</dbReference>
<dbReference type="PANTHER" id="PTHR45138:SF9">
    <property type="entry name" value="DIGUANYLATE CYCLASE DGCM-RELATED"/>
    <property type="match status" value="1"/>
</dbReference>
<evidence type="ECO:0000313" key="6">
    <source>
        <dbReference type="Proteomes" id="UP000654482"/>
    </source>
</evidence>
<evidence type="ECO:0000259" key="3">
    <source>
        <dbReference type="PROSITE" id="PS50046"/>
    </source>
</evidence>
<dbReference type="SMART" id="SM00065">
    <property type="entry name" value="GAF"/>
    <property type="match status" value="2"/>
</dbReference>
<dbReference type="GO" id="GO:0043709">
    <property type="term" value="P:cell adhesion involved in single-species biofilm formation"/>
    <property type="evidence" value="ECO:0007669"/>
    <property type="project" value="TreeGrafter"/>
</dbReference>
<keyword evidence="1" id="KW-0175">Coiled coil</keyword>
<dbReference type="Gene3D" id="3.30.450.40">
    <property type="match status" value="2"/>
</dbReference>
<dbReference type="InterPro" id="IPR029016">
    <property type="entry name" value="GAF-like_dom_sf"/>
</dbReference>
<dbReference type="InterPro" id="IPR003018">
    <property type="entry name" value="GAF"/>
</dbReference>
<evidence type="ECO:0000256" key="1">
    <source>
        <dbReference type="SAM" id="Coils"/>
    </source>
</evidence>
<dbReference type="GO" id="GO:1902201">
    <property type="term" value="P:negative regulation of bacterial-type flagellum-dependent cell motility"/>
    <property type="evidence" value="ECO:0007669"/>
    <property type="project" value="TreeGrafter"/>
</dbReference>
<dbReference type="SUPFAM" id="SSF55073">
    <property type="entry name" value="Nucleotide cyclase"/>
    <property type="match status" value="1"/>
</dbReference>
<feature type="domain" description="Phytochrome chromophore attachment site" evidence="3">
    <location>
        <begin position="20"/>
        <end position="162"/>
    </location>
</feature>
<dbReference type="Pfam" id="PF01590">
    <property type="entry name" value="GAF"/>
    <property type="match status" value="2"/>
</dbReference>
<comment type="caution">
    <text evidence="5">The sequence shown here is derived from an EMBL/GenBank/DDBJ whole genome shotgun (WGS) entry which is preliminary data.</text>
</comment>
<evidence type="ECO:0000313" key="5">
    <source>
        <dbReference type="EMBL" id="MBE9116933.1"/>
    </source>
</evidence>
<gene>
    <name evidence="5" type="ORF">IQ249_13580</name>
</gene>
<evidence type="ECO:0000256" key="2">
    <source>
        <dbReference type="SAM" id="MobiDB-lite"/>
    </source>
</evidence>
<organism evidence="5 6">
    <name type="scientific">Lusitaniella coriacea LEGE 07157</name>
    <dbReference type="NCBI Taxonomy" id="945747"/>
    <lineage>
        <taxon>Bacteria</taxon>
        <taxon>Bacillati</taxon>
        <taxon>Cyanobacteriota</taxon>
        <taxon>Cyanophyceae</taxon>
        <taxon>Spirulinales</taxon>
        <taxon>Lusitaniellaceae</taxon>
        <taxon>Lusitaniella</taxon>
    </lineage>
</organism>
<dbReference type="PANTHER" id="PTHR45138">
    <property type="entry name" value="REGULATORY COMPONENTS OF SENSORY TRANSDUCTION SYSTEM"/>
    <property type="match status" value="1"/>
</dbReference>
<feature type="coiled-coil region" evidence="1">
    <location>
        <begin position="355"/>
        <end position="385"/>
    </location>
</feature>
<dbReference type="SUPFAM" id="SSF55781">
    <property type="entry name" value="GAF domain-like"/>
    <property type="match status" value="2"/>
</dbReference>
<dbReference type="NCBIfam" id="TIGR00254">
    <property type="entry name" value="GGDEF"/>
    <property type="match status" value="1"/>
</dbReference>
<evidence type="ECO:0000259" key="4">
    <source>
        <dbReference type="PROSITE" id="PS50887"/>
    </source>
</evidence>
<dbReference type="Pfam" id="PF00990">
    <property type="entry name" value="GGDEF"/>
    <property type="match status" value="1"/>
</dbReference>
<feature type="region of interest" description="Disordered" evidence="2">
    <location>
        <begin position="551"/>
        <end position="571"/>
    </location>
</feature>
<dbReference type="PROSITE" id="PS50046">
    <property type="entry name" value="PHYTOCHROME_2"/>
    <property type="match status" value="2"/>
</dbReference>
<reference evidence="5" key="1">
    <citation type="submission" date="2020-10" db="EMBL/GenBank/DDBJ databases">
        <authorList>
            <person name="Castelo-Branco R."/>
            <person name="Eusebio N."/>
            <person name="Adriana R."/>
            <person name="Vieira A."/>
            <person name="Brugerolle De Fraissinette N."/>
            <person name="Rezende De Castro R."/>
            <person name="Schneider M.P."/>
            <person name="Vasconcelos V."/>
            <person name="Leao P.N."/>
        </authorList>
    </citation>
    <scope>NUCLEOTIDE SEQUENCE</scope>
    <source>
        <strain evidence="5">LEGE 07157</strain>
    </source>
</reference>
<dbReference type="Gene3D" id="3.30.70.270">
    <property type="match status" value="1"/>
</dbReference>
<sequence>MAKQQKALYRVISKIRASLDLETIFRTATKETCKLLGVERIAVYRFSEDWGGEFIGDCEFAEVGWDDLETLGKNTIWNDTHLQENQGGRYRNNENLVVADVYAAGLSQCHLEILEQFHIRAYATAPIFIGQKLWGVLAAYQHSQSHEWQDLEVQFLSQVATQLGFAVKQAELLGQTEQKAADLRAANEQQQILLNSIAEIRESLDLDTLFQTTVREVRRIMNADRVGIFKFDEGSDCQSGEFVAEDILPEFNPAIAVKVRDPCFAERYAAHYQQGRIQVISDVFKAGFKVCHLEILEQFQIKAKIVVHLIKGNRLWGLLCINQCGHPRHWKLAEVQFVKQLAAQFSVALNHAELLAQSRSQAEQLTQAIQALQQSNEKLEALTNLDALTQVGNRRFFDEVLEKEWLRLRRMQNHLSLILFDIDNFKSYNDRYGHPSGDECLIQVARASQRVLQRPADVLARYGGEEFAVILPETDGEGAIRVAKQIQDAIKQLEIPNAGLWEDRPFVTVSLGIVSEIPAEEKSVGGLIDRADAALYEAKAKGRDTWVCDGGDRREPRWITSDSSDKDRHRD</sequence>
<dbReference type="Proteomes" id="UP000654482">
    <property type="component" value="Unassembled WGS sequence"/>
</dbReference>
<feature type="domain" description="GGDEF" evidence="4">
    <location>
        <begin position="413"/>
        <end position="551"/>
    </location>
</feature>
<dbReference type="AlphaFoldDB" id="A0A8J7DXE6"/>
<dbReference type="CDD" id="cd01949">
    <property type="entry name" value="GGDEF"/>
    <property type="match status" value="1"/>
</dbReference>
<name>A0A8J7DXE6_9CYAN</name>
<dbReference type="EMBL" id="JADEWZ010000018">
    <property type="protein sequence ID" value="MBE9116933.1"/>
    <property type="molecule type" value="Genomic_DNA"/>
</dbReference>
<feature type="domain" description="Phytochrome chromophore attachment site" evidence="3">
    <location>
        <begin position="205"/>
        <end position="344"/>
    </location>
</feature>
<dbReference type="InterPro" id="IPR050469">
    <property type="entry name" value="Diguanylate_Cyclase"/>
</dbReference>
<dbReference type="InterPro" id="IPR016132">
    <property type="entry name" value="Phyto_chromo_attachment"/>
</dbReference>
<protein>
    <submittedName>
        <fullName evidence="5">Diguanylate cyclase</fullName>
    </submittedName>
</protein>
<dbReference type="InterPro" id="IPR029787">
    <property type="entry name" value="Nucleotide_cyclase"/>
</dbReference>
<accession>A0A8J7DXE6</accession>
<dbReference type="GO" id="GO:0052621">
    <property type="term" value="F:diguanylate cyclase activity"/>
    <property type="evidence" value="ECO:0007669"/>
    <property type="project" value="TreeGrafter"/>
</dbReference>
<dbReference type="InterPro" id="IPR043128">
    <property type="entry name" value="Rev_trsase/Diguanyl_cyclase"/>
</dbReference>
<proteinExistence type="predicted"/>
<dbReference type="PROSITE" id="PS50887">
    <property type="entry name" value="GGDEF"/>
    <property type="match status" value="1"/>
</dbReference>
<keyword evidence="6" id="KW-1185">Reference proteome</keyword>